<dbReference type="Proteomes" id="UP000007014">
    <property type="component" value="Chromosome 9"/>
</dbReference>
<sequence>MRTGNFAPSHRNCAQRALLTSHVRELSSATSVEPRAEQEGRGTEGTVAEALVSRPSIPARVNQGLSTLGSVTEARDGEKSGKAESMKEASPGVQAASVLQPPEEPGPYDCCGNGCETCVWVAYAEKLAAYEESLRKASIASKDDDHP</sequence>
<dbReference type="InterPro" id="IPR019180">
    <property type="entry name" value="Oxidoreductase-like_N"/>
</dbReference>
<feature type="domain" description="Oxidoreductase-like" evidence="2">
    <location>
        <begin position="98"/>
        <end position="137"/>
    </location>
</feature>
<dbReference type="GeneID" id="16993767"/>
<dbReference type="KEGG" id="cme:CYME_CMI149C"/>
<evidence type="ECO:0000256" key="1">
    <source>
        <dbReference type="SAM" id="MobiDB-lite"/>
    </source>
</evidence>
<feature type="region of interest" description="Disordered" evidence="1">
    <location>
        <begin position="24"/>
        <end position="106"/>
    </location>
</feature>
<dbReference type="PANTHER" id="PTHR21193:SF3">
    <property type="entry name" value="OXIDOREDUCTASE-LIKE DOMAIN-CONTAINING PROTEIN 1"/>
    <property type="match status" value="1"/>
</dbReference>
<dbReference type="Gramene" id="CMI149CT">
    <property type="protein sequence ID" value="CMI149CT"/>
    <property type="gene ID" value="CMI149C"/>
</dbReference>
<dbReference type="OrthoDB" id="549655at2759"/>
<evidence type="ECO:0000313" key="3">
    <source>
        <dbReference type="EMBL" id="BAM80032.1"/>
    </source>
</evidence>
<dbReference type="RefSeq" id="XP_005536318.1">
    <property type="nucleotide sequence ID" value="XM_005536261.1"/>
</dbReference>
<name>M1VC40_CYAM1</name>
<keyword evidence="4" id="KW-1185">Reference proteome</keyword>
<evidence type="ECO:0000313" key="4">
    <source>
        <dbReference type="Proteomes" id="UP000007014"/>
    </source>
</evidence>
<accession>M1VC40</accession>
<dbReference type="HOGENOM" id="CLU_1770691_0_0_1"/>
<dbReference type="AlphaFoldDB" id="M1VC40"/>
<proteinExistence type="predicted"/>
<evidence type="ECO:0000259" key="2">
    <source>
        <dbReference type="Pfam" id="PF09791"/>
    </source>
</evidence>
<reference evidence="3 4" key="2">
    <citation type="journal article" date="2007" name="BMC Biol.">
        <title>A 100%-complete sequence reveals unusually simple genomic features in the hot-spring red alga Cyanidioschyzon merolae.</title>
        <authorList>
            <person name="Nozaki H."/>
            <person name="Takano H."/>
            <person name="Misumi O."/>
            <person name="Terasawa K."/>
            <person name="Matsuzaki M."/>
            <person name="Maruyama S."/>
            <person name="Nishida K."/>
            <person name="Yagisawa F."/>
            <person name="Yoshida Y."/>
            <person name="Fujiwara T."/>
            <person name="Takio S."/>
            <person name="Tamura K."/>
            <person name="Chung S.J."/>
            <person name="Nakamura S."/>
            <person name="Kuroiwa H."/>
            <person name="Tanaka K."/>
            <person name="Sato N."/>
            <person name="Kuroiwa T."/>
        </authorList>
    </citation>
    <scope>NUCLEOTIDE SEQUENCE [LARGE SCALE GENOMIC DNA]</scope>
    <source>
        <strain evidence="3 4">10D</strain>
    </source>
</reference>
<dbReference type="EMBL" id="AP006491">
    <property type="protein sequence ID" value="BAM80032.1"/>
    <property type="molecule type" value="Genomic_DNA"/>
</dbReference>
<gene>
    <name evidence="3" type="ORF">CYME_CMI149C</name>
</gene>
<dbReference type="InterPro" id="IPR039251">
    <property type="entry name" value="OXLD1"/>
</dbReference>
<organism evidence="3 4">
    <name type="scientific">Cyanidioschyzon merolae (strain NIES-3377 / 10D)</name>
    <name type="common">Unicellular red alga</name>
    <dbReference type="NCBI Taxonomy" id="280699"/>
    <lineage>
        <taxon>Eukaryota</taxon>
        <taxon>Rhodophyta</taxon>
        <taxon>Bangiophyceae</taxon>
        <taxon>Cyanidiales</taxon>
        <taxon>Cyanidiaceae</taxon>
        <taxon>Cyanidioschyzon</taxon>
    </lineage>
</organism>
<feature type="compositionally biased region" description="Basic and acidic residues" evidence="1">
    <location>
        <begin position="73"/>
        <end position="87"/>
    </location>
</feature>
<protein>
    <recommendedName>
        <fullName evidence="2">Oxidoreductase-like domain-containing protein</fullName>
    </recommendedName>
</protein>
<dbReference type="PANTHER" id="PTHR21193">
    <property type="entry name" value="OXIDOREDUCTASE-LIKE DOMAIN-CONTAINING PROTEIN 1"/>
    <property type="match status" value="1"/>
</dbReference>
<dbReference type="Pfam" id="PF09791">
    <property type="entry name" value="Oxidored-like"/>
    <property type="match status" value="1"/>
</dbReference>
<dbReference type="STRING" id="280699.M1VC40"/>
<reference evidence="3 4" key="1">
    <citation type="journal article" date="2004" name="Nature">
        <title>Genome sequence of the ultrasmall unicellular red alga Cyanidioschyzon merolae 10D.</title>
        <authorList>
            <person name="Matsuzaki M."/>
            <person name="Misumi O."/>
            <person name="Shin-i T."/>
            <person name="Maruyama S."/>
            <person name="Takahara M."/>
            <person name="Miyagishima S."/>
            <person name="Mori T."/>
            <person name="Nishida K."/>
            <person name="Yagisawa F."/>
            <person name="Nishida K."/>
            <person name="Yoshida Y."/>
            <person name="Nishimura Y."/>
            <person name="Nakao S."/>
            <person name="Kobayashi T."/>
            <person name="Momoyama Y."/>
            <person name="Higashiyama T."/>
            <person name="Minoda A."/>
            <person name="Sano M."/>
            <person name="Nomoto H."/>
            <person name="Oishi K."/>
            <person name="Hayashi H."/>
            <person name="Ohta F."/>
            <person name="Nishizaka S."/>
            <person name="Haga S."/>
            <person name="Miura S."/>
            <person name="Morishita T."/>
            <person name="Kabeya Y."/>
            <person name="Terasawa K."/>
            <person name="Suzuki Y."/>
            <person name="Ishii Y."/>
            <person name="Asakawa S."/>
            <person name="Takano H."/>
            <person name="Ohta N."/>
            <person name="Kuroiwa H."/>
            <person name="Tanaka K."/>
            <person name="Shimizu N."/>
            <person name="Sugano S."/>
            <person name="Sato N."/>
            <person name="Nozaki H."/>
            <person name="Ogasawara N."/>
            <person name="Kohara Y."/>
            <person name="Kuroiwa T."/>
        </authorList>
    </citation>
    <scope>NUCLEOTIDE SEQUENCE [LARGE SCALE GENOMIC DNA]</scope>
    <source>
        <strain evidence="3 4">10D</strain>
    </source>
</reference>